<evidence type="ECO:0000256" key="4">
    <source>
        <dbReference type="ARBA" id="ARBA00022692"/>
    </source>
</evidence>
<dbReference type="GO" id="GO:0016887">
    <property type="term" value="F:ATP hydrolysis activity"/>
    <property type="evidence" value="ECO:0007669"/>
    <property type="project" value="InterPro"/>
</dbReference>
<comment type="subcellular location">
    <subcellularLocation>
        <location evidence="1">Cell membrane</location>
        <topology evidence="1">Multi-pass membrane protein</topology>
    </subcellularLocation>
</comment>
<evidence type="ECO:0000259" key="10">
    <source>
        <dbReference type="PROSITE" id="PS50893"/>
    </source>
</evidence>
<keyword evidence="13" id="KW-1185">Reference proteome</keyword>
<keyword evidence="4 9" id="KW-0812">Transmembrane</keyword>
<dbReference type="Pfam" id="PF00664">
    <property type="entry name" value="ABC_membrane"/>
    <property type="match status" value="1"/>
</dbReference>
<feature type="transmembrane region" description="Helical" evidence="9">
    <location>
        <begin position="30"/>
        <end position="48"/>
    </location>
</feature>
<dbReference type="Gene3D" id="3.40.50.300">
    <property type="entry name" value="P-loop containing nucleotide triphosphate hydrolases"/>
    <property type="match status" value="1"/>
</dbReference>
<name>A0A1H7ZLJ7_9RHOB</name>
<evidence type="ECO:0000256" key="8">
    <source>
        <dbReference type="ARBA" id="ARBA00023136"/>
    </source>
</evidence>
<dbReference type="Pfam" id="PF00005">
    <property type="entry name" value="ABC_tran"/>
    <property type="match status" value="1"/>
</dbReference>
<evidence type="ECO:0000313" key="13">
    <source>
        <dbReference type="Proteomes" id="UP000199585"/>
    </source>
</evidence>
<evidence type="ECO:0000256" key="3">
    <source>
        <dbReference type="ARBA" id="ARBA00022475"/>
    </source>
</evidence>
<dbReference type="InterPro" id="IPR036640">
    <property type="entry name" value="ABC1_TM_sf"/>
</dbReference>
<feature type="transmembrane region" description="Helical" evidence="9">
    <location>
        <begin position="77"/>
        <end position="106"/>
    </location>
</feature>
<dbReference type="FunFam" id="3.40.50.300:FF:000299">
    <property type="entry name" value="ABC transporter ATP-binding protein/permease"/>
    <property type="match status" value="1"/>
</dbReference>
<dbReference type="GO" id="GO:0140359">
    <property type="term" value="F:ABC-type transporter activity"/>
    <property type="evidence" value="ECO:0007669"/>
    <property type="project" value="InterPro"/>
</dbReference>
<keyword evidence="8 9" id="KW-0472">Membrane</keyword>
<evidence type="ECO:0000259" key="11">
    <source>
        <dbReference type="PROSITE" id="PS50929"/>
    </source>
</evidence>
<proteinExistence type="predicted"/>
<dbReference type="Proteomes" id="UP000199585">
    <property type="component" value="Unassembled WGS sequence"/>
</dbReference>
<evidence type="ECO:0000313" key="12">
    <source>
        <dbReference type="EMBL" id="SEM58804.1"/>
    </source>
</evidence>
<gene>
    <name evidence="12" type="ORF">SAMN04488003_10219</name>
</gene>
<keyword evidence="6 12" id="KW-0067">ATP-binding</keyword>
<dbReference type="GO" id="GO:0005886">
    <property type="term" value="C:plasma membrane"/>
    <property type="evidence" value="ECO:0007669"/>
    <property type="project" value="UniProtKB-SubCell"/>
</dbReference>
<dbReference type="STRING" id="245187.SAMN04488003_10219"/>
<accession>A0A1H7ZLJ7</accession>
<dbReference type="GO" id="GO:0005524">
    <property type="term" value="F:ATP binding"/>
    <property type="evidence" value="ECO:0007669"/>
    <property type="project" value="UniProtKB-KW"/>
</dbReference>
<dbReference type="RefSeq" id="WP_089898394.1">
    <property type="nucleotide sequence ID" value="NZ_FOCI01000002.1"/>
</dbReference>
<dbReference type="InterPro" id="IPR003593">
    <property type="entry name" value="AAA+_ATPase"/>
</dbReference>
<organism evidence="12 13">
    <name type="scientific">Loktanella fryxellensis</name>
    <dbReference type="NCBI Taxonomy" id="245187"/>
    <lineage>
        <taxon>Bacteria</taxon>
        <taxon>Pseudomonadati</taxon>
        <taxon>Pseudomonadota</taxon>
        <taxon>Alphaproteobacteria</taxon>
        <taxon>Rhodobacterales</taxon>
        <taxon>Roseobacteraceae</taxon>
        <taxon>Loktanella</taxon>
    </lineage>
</organism>
<feature type="domain" description="ABC transmembrane type-1" evidence="11">
    <location>
        <begin position="33"/>
        <end position="324"/>
    </location>
</feature>
<evidence type="ECO:0000256" key="5">
    <source>
        <dbReference type="ARBA" id="ARBA00022741"/>
    </source>
</evidence>
<feature type="transmembrane region" description="Helical" evidence="9">
    <location>
        <begin position="269"/>
        <end position="289"/>
    </location>
</feature>
<evidence type="ECO:0000256" key="9">
    <source>
        <dbReference type="SAM" id="Phobius"/>
    </source>
</evidence>
<dbReference type="SUPFAM" id="SSF52540">
    <property type="entry name" value="P-loop containing nucleoside triphosphate hydrolases"/>
    <property type="match status" value="1"/>
</dbReference>
<keyword evidence="5" id="KW-0547">Nucleotide-binding</keyword>
<dbReference type="InterPro" id="IPR017871">
    <property type="entry name" value="ABC_transporter-like_CS"/>
</dbReference>
<keyword evidence="2" id="KW-0813">Transport</keyword>
<dbReference type="PROSITE" id="PS50929">
    <property type="entry name" value="ABC_TM1F"/>
    <property type="match status" value="1"/>
</dbReference>
<dbReference type="PROSITE" id="PS00211">
    <property type="entry name" value="ABC_TRANSPORTER_1"/>
    <property type="match status" value="1"/>
</dbReference>
<dbReference type="Gene3D" id="1.20.1560.10">
    <property type="entry name" value="ABC transporter type 1, transmembrane domain"/>
    <property type="match status" value="1"/>
</dbReference>
<dbReference type="PANTHER" id="PTHR24221:SF468">
    <property type="entry name" value="ABC TRANSPORTER"/>
    <property type="match status" value="1"/>
</dbReference>
<evidence type="ECO:0000256" key="2">
    <source>
        <dbReference type="ARBA" id="ARBA00022448"/>
    </source>
</evidence>
<protein>
    <submittedName>
        <fullName evidence="12">ATP-binding cassette, subfamily B</fullName>
    </submittedName>
</protein>
<dbReference type="InterPro" id="IPR027417">
    <property type="entry name" value="P-loop_NTPase"/>
</dbReference>
<sequence>MSRPDNLSDSLPGLRRVMTRLTPYMRPHRVMLAGSMTGLIAATLMKLAEPWPLKFVIDAVVPTAAGGAATTLDPMTLLALCAGALLAIVVLKALFSYLATIGFALVGNRVLTAVRADLFRHLQALSLGFHARARAGDLTMRLIGDVGMLKETAVTAALPLLASVMVLVGMVGVMLWLDWQLALLALSPLPILWFMSQRATVKIRDISRKQRKRQGELAATSTETMAGIRSVQALGLEASLSRVFSGSNDDDMRAGVKGKKLSAGLERSVDVLTGIGLAIVLWFGTLQVLNGRITPGDLLIFVSYLKQTFRPVREYAKYTARLAKAAAAGERVVALLDEVAVVRDAPDAIAAPTLRGAVTLTDVRFRYAPDAPATLDGVSVTLDAGRSVAITGPSGVGKSTFASLMLRLYDPESGTIRIDGHDLRALTIRSLRSQIGFVAQDPLILRGTIAENIALGAGRAVTPAQIADAARLADAHDFIMAQPQGYDTVVAERGATLSGGQRQRIAIARVALRDCPILILDEPTAGLDRASEEAVSAALWRLAQGRTTWLVTHDLALAAHADRVLVLDGGRIVEDGTPQDLMRAGGRFAALRARQQGDAAGPVSARGLPRAVAI</sequence>
<keyword evidence="3" id="KW-1003">Cell membrane</keyword>
<keyword evidence="7 9" id="KW-1133">Transmembrane helix</keyword>
<dbReference type="AlphaFoldDB" id="A0A1H7ZLJ7"/>
<dbReference type="InterPro" id="IPR039421">
    <property type="entry name" value="Type_1_exporter"/>
</dbReference>
<dbReference type="InterPro" id="IPR011527">
    <property type="entry name" value="ABC1_TM_dom"/>
</dbReference>
<dbReference type="CDD" id="cd18564">
    <property type="entry name" value="ABC_6TM_exporter_like"/>
    <property type="match status" value="1"/>
</dbReference>
<dbReference type="PROSITE" id="PS50893">
    <property type="entry name" value="ABC_TRANSPORTER_2"/>
    <property type="match status" value="1"/>
</dbReference>
<evidence type="ECO:0000256" key="1">
    <source>
        <dbReference type="ARBA" id="ARBA00004651"/>
    </source>
</evidence>
<dbReference type="SMART" id="SM00382">
    <property type="entry name" value="AAA"/>
    <property type="match status" value="1"/>
</dbReference>
<evidence type="ECO:0000256" key="7">
    <source>
        <dbReference type="ARBA" id="ARBA00022989"/>
    </source>
</evidence>
<dbReference type="OrthoDB" id="9808328at2"/>
<feature type="domain" description="ABC transporter" evidence="10">
    <location>
        <begin position="358"/>
        <end position="594"/>
    </location>
</feature>
<feature type="transmembrane region" description="Helical" evidence="9">
    <location>
        <begin position="157"/>
        <end position="177"/>
    </location>
</feature>
<reference evidence="12 13" key="1">
    <citation type="submission" date="2016-10" db="EMBL/GenBank/DDBJ databases">
        <authorList>
            <person name="de Groot N.N."/>
        </authorList>
    </citation>
    <scope>NUCLEOTIDE SEQUENCE [LARGE SCALE GENOMIC DNA]</scope>
    <source>
        <strain evidence="12 13">DSM 16213</strain>
    </source>
</reference>
<dbReference type="PANTHER" id="PTHR24221">
    <property type="entry name" value="ATP-BINDING CASSETTE SUB-FAMILY B"/>
    <property type="match status" value="1"/>
</dbReference>
<dbReference type="InterPro" id="IPR003439">
    <property type="entry name" value="ABC_transporter-like_ATP-bd"/>
</dbReference>
<dbReference type="EMBL" id="FOCI01000002">
    <property type="protein sequence ID" value="SEM58804.1"/>
    <property type="molecule type" value="Genomic_DNA"/>
</dbReference>
<dbReference type="SUPFAM" id="SSF90123">
    <property type="entry name" value="ABC transporter transmembrane region"/>
    <property type="match status" value="1"/>
</dbReference>
<feature type="transmembrane region" description="Helical" evidence="9">
    <location>
        <begin position="183"/>
        <end position="201"/>
    </location>
</feature>
<evidence type="ECO:0000256" key="6">
    <source>
        <dbReference type="ARBA" id="ARBA00022840"/>
    </source>
</evidence>
<dbReference type="GO" id="GO:0034040">
    <property type="term" value="F:ATPase-coupled lipid transmembrane transporter activity"/>
    <property type="evidence" value="ECO:0007669"/>
    <property type="project" value="TreeGrafter"/>
</dbReference>